<accession>A0A9Q1IE63</accession>
<name>A0A9Q1IE63_SYNKA</name>
<comment type="caution">
    <text evidence="2">The sequence shown here is derived from an EMBL/GenBank/DDBJ whole genome shotgun (WGS) entry which is preliminary data.</text>
</comment>
<dbReference type="EMBL" id="JAINUF010000019">
    <property type="protein sequence ID" value="KAJ8337245.1"/>
    <property type="molecule type" value="Genomic_DNA"/>
</dbReference>
<dbReference type="Proteomes" id="UP001152622">
    <property type="component" value="Chromosome 19"/>
</dbReference>
<keyword evidence="3" id="KW-1185">Reference proteome</keyword>
<evidence type="ECO:0000313" key="2">
    <source>
        <dbReference type="EMBL" id="KAJ8337245.1"/>
    </source>
</evidence>
<protein>
    <submittedName>
        <fullName evidence="2">Uncharacterized protein</fullName>
    </submittedName>
</protein>
<evidence type="ECO:0000256" key="1">
    <source>
        <dbReference type="SAM" id="MobiDB-lite"/>
    </source>
</evidence>
<feature type="region of interest" description="Disordered" evidence="1">
    <location>
        <begin position="145"/>
        <end position="165"/>
    </location>
</feature>
<gene>
    <name evidence="2" type="ORF">SKAU_G00384650</name>
</gene>
<sequence>MNLGQVSWPIHHQGLAFLNRASFLQPCGAPLLPSSVLLQELKDLIHPVPFPLPLTFCFFPGGVGGTRDDDAKEVAEAMNLGQVSWPIHHQGLAFLNRASFLQPCGAPLLPSSVLRQELKDLIHPVPFPLPLTFCFFPGGVGGTRDDDAKEVAEGGAQKDPHFQNM</sequence>
<evidence type="ECO:0000313" key="3">
    <source>
        <dbReference type="Proteomes" id="UP001152622"/>
    </source>
</evidence>
<organism evidence="2 3">
    <name type="scientific">Synaphobranchus kaupii</name>
    <name type="common">Kaup's arrowtooth eel</name>
    <dbReference type="NCBI Taxonomy" id="118154"/>
    <lineage>
        <taxon>Eukaryota</taxon>
        <taxon>Metazoa</taxon>
        <taxon>Chordata</taxon>
        <taxon>Craniata</taxon>
        <taxon>Vertebrata</taxon>
        <taxon>Euteleostomi</taxon>
        <taxon>Actinopterygii</taxon>
        <taxon>Neopterygii</taxon>
        <taxon>Teleostei</taxon>
        <taxon>Anguilliformes</taxon>
        <taxon>Synaphobranchidae</taxon>
        <taxon>Synaphobranchus</taxon>
    </lineage>
</organism>
<dbReference type="AlphaFoldDB" id="A0A9Q1IE63"/>
<proteinExistence type="predicted"/>
<reference evidence="2" key="1">
    <citation type="journal article" date="2023" name="Science">
        <title>Genome structures resolve the early diversification of teleost fishes.</title>
        <authorList>
            <person name="Parey E."/>
            <person name="Louis A."/>
            <person name="Montfort J."/>
            <person name="Bouchez O."/>
            <person name="Roques C."/>
            <person name="Iampietro C."/>
            <person name="Lluch J."/>
            <person name="Castinel A."/>
            <person name="Donnadieu C."/>
            <person name="Desvignes T."/>
            <person name="Floi Bucao C."/>
            <person name="Jouanno E."/>
            <person name="Wen M."/>
            <person name="Mejri S."/>
            <person name="Dirks R."/>
            <person name="Jansen H."/>
            <person name="Henkel C."/>
            <person name="Chen W.J."/>
            <person name="Zahm M."/>
            <person name="Cabau C."/>
            <person name="Klopp C."/>
            <person name="Thompson A.W."/>
            <person name="Robinson-Rechavi M."/>
            <person name="Braasch I."/>
            <person name="Lecointre G."/>
            <person name="Bobe J."/>
            <person name="Postlethwait J.H."/>
            <person name="Berthelot C."/>
            <person name="Roest Crollius H."/>
            <person name="Guiguen Y."/>
        </authorList>
    </citation>
    <scope>NUCLEOTIDE SEQUENCE</scope>
    <source>
        <strain evidence="2">WJC10195</strain>
    </source>
</reference>